<dbReference type="OrthoDB" id="5504491at2"/>
<dbReference type="InterPro" id="IPR023198">
    <property type="entry name" value="PGP-like_dom2"/>
</dbReference>
<organism evidence="10 11">
    <name type="scientific">Megasphaera cerevisiae DSM 20462</name>
    <dbReference type="NCBI Taxonomy" id="1122219"/>
    <lineage>
        <taxon>Bacteria</taxon>
        <taxon>Bacillati</taxon>
        <taxon>Bacillota</taxon>
        <taxon>Negativicutes</taxon>
        <taxon>Veillonellales</taxon>
        <taxon>Veillonellaceae</taxon>
        <taxon>Megasphaera</taxon>
    </lineage>
</organism>
<evidence type="ECO:0000256" key="8">
    <source>
        <dbReference type="ARBA" id="ARBA00066472"/>
    </source>
</evidence>
<comment type="subunit">
    <text evidence="1 9">Homodimer.</text>
</comment>
<proteinExistence type="inferred from homology"/>
<dbReference type="GO" id="GO:0005829">
    <property type="term" value="C:cytosol"/>
    <property type="evidence" value="ECO:0007669"/>
    <property type="project" value="TreeGrafter"/>
</dbReference>
<keyword evidence="3 9" id="KW-0378">Hydrolase</keyword>
<feature type="binding site" evidence="9">
    <location>
        <position position="9"/>
    </location>
    <ligand>
        <name>Mg(2+)</name>
        <dbReference type="ChEBI" id="CHEBI:18420"/>
    </ligand>
</feature>
<dbReference type="InterPro" id="IPR006323">
    <property type="entry name" value="Phosphonoacetald_hydro"/>
</dbReference>
<comment type="similarity">
    <text evidence="9">Belongs to the HAD-like hydrolase superfamily. PhnX family.</text>
</comment>
<name>A0A0J6WXJ1_9FIRM</name>
<comment type="function">
    <text evidence="7 9">Involved in phosphonate degradation.</text>
</comment>
<dbReference type="SFLD" id="SFLDG01129">
    <property type="entry name" value="C1.5:_HAD__Beta-PGM__Phosphata"/>
    <property type="match status" value="1"/>
</dbReference>
<protein>
    <recommendedName>
        <fullName evidence="8 9">Phosphonoacetaldehyde hydrolase</fullName>
        <shortName evidence="9">Phosphonatase</shortName>
        <ecNumber evidence="8 9">3.11.1.1</ecNumber>
    </recommendedName>
    <alternativeName>
        <fullName evidence="9">Phosphonoacetaldehyde phosphonohydrolase</fullName>
    </alternativeName>
</protein>
<dbReference type="NCBIfam" id="TIGR01422">
    <property type="entry name" value="phosphonatase"/>
    <property type="match status" value="1"/>
</dbReference>
<dbReference type="GO" id="GO:0019700">
    <property type="term" value="P:organic phosphonate catabolic process"/>
    <property type="evidence" value="ECO:0007669"/>
    <property type="project" value="InterPro"/>
</dbReference>
<dbReference type="EC" id="3.11.1.1" evidence="8 9"/>
<dbReference type="InterPro" id="IPR023214">
    <property type="entry name" value="HAD_sf"/>
</dbReference>
<evidence type="ECO:0000256" key="1">
    <source>
        <dbReference type="ARBA" id="ARBA00011738"/>
    </source>
</evidence>
<accession>A0A0J6WXJ1</accession>
<dbReference type="SUPFAM" id="SSF56784">
    <property type="entry name" value="HAD-like"/>
    <property type="match status" value="1"/>
</dbReference>
<dbReference type="Proteomes" id="UP000036503">
    <property type="component" value="Unassembled WGS sequence"/>
</dbReference>
<dbReference type="PATRIC" id="fig|1122219.3.peg.443"/>
<reference evidence="10 11" key="1">
    <citation type="submission" date="2015-06" db="EMBL/GenBank/DDBJ databases">
        <title>Draft genome sequence of beer spoilage bacterium Megasphaera cerevisiae type strain 20462.</title>
        <authorList>
            <person name="Kutumbaka K."/>
            <person name="Pasmowitz J."/>
            <person name="Mategko J."/>
            <person name="Reyes D."/>
            <person name="Friedrich A."/>
            <person name="Han S."/>
            <person name="Martens-Habbena W."/>
            <person name="Neal-McKinney J."/>
            <person name="Janagama H.K."/>
            <person name="Nadala C."/>
            <person name="Samadpour M."/>
        </authorList>
    </citation>
    <scope>NUCLEOTIDE SEQUENCE [LARGE SCALE GENOMIC DNA]</scope>
    <source>
        <strain evidence="10 11">DSM 20462</strain>
    </source>
</reference>
<dbReference type="Pfam" id="PF00702">
    <property type="entry name" value="Hydrolase"/>
    <property type="match status" value="1"/>
</dbReference>
<dbReference type="InterPro" id="IPR036412">
    <property type="entry name" value="HAD-like_sf"/>
</dbReference>
<dbReference type="GO" id="GO:0008967">
    <property type="term" value="F:phosphoglycolate phosphatase activity"/>
    <property type="evidence" value="ECO:0007669"/>
    <property type="project" value="TreeGrafter"/>
</dbReference>
<evidence type="ECO:0000256" key="4">
    <source>
        <dbReference type="ARBA" id="ARBA00022842"/>
    </source>
</evidence>
<dbReference type="GO" id="GO:0000287">
    <property type="term" value="F:magnesium ion binding"/>
    <property type="evidence" value="ECO:0007669"/>
    <property type="project" value="UniProtKB-UniRule"/>
</dbReference>
<gene>
    <name evidence="9" type="primary">phnX</name>
    <name evidence="10" type="ORF">AB840_05325</name>
</gene>
<comment type="cofactor">
    <cofactor evidence="9">
        <name>Mg(2+)</name>
        <dbReference type="ChEBI" id="CHEBI:18420"/>
    </cofactor>
    <text evidence="9">Binds 1 Mg(2+) ion per subunit.</text>
</comment>
<evidence type="ECO:0000256" key="5">
    <source>
        <dbReference type="ARBA" id="ARBA00023270"/>
    </source>
</evidence>
<dbReference type="FunFam" id="1.10.150.240:FF:000006">
    <property type="entry name" value="Phosphonoacetaldehyde hydrolase"/>
    <property type="match status" value="1"/>
</dbReference>
<comment type="catalytic activity">
    <reaction evidence="6 9">
        <text>phosphonoacetaldehyde + H2O = acetaldehyde + phosphate + H(+)</text>
        <dbReference type="Rhea" id="RHEA:18905"/>
        <dbReference type="ChEBI" id="CHEBI:15343"/>
        <dbReference type="ChEBI" id="CHEBI:15377"/>
        <dbReference type="ChEBI" id="CHEBI:15378"/>
        <dbReference type="ChEBI" id="CHEBI:43474"/>
        <dbReference type="ChEBI" id="CHEBI:58383"/>
        <dbReference type="EC" id="3.11.1.1"/>
    </reaction>
</comment>
<dbReference type="RefSeq" id="WP_048513800.1">
    <property type="nucleotide sequence ID" value="NZ_FUXD01000007.1"/>
</dbReference>
<dbReference type="GO" id="GO:0006281">
    <property type="term" value="P:DNA repair"/>
    <property type="evidence" value="ECO:0007669"/>
    <property type="project" value="TreeGrafter"/>
</dbReference>
<feature type="active site" description="Nucleophile" evidence="9">
    <location>
        <position position="9"/>
    </location>
</feature>
<dbReference type="HAMAP" id="MF_01375">
    <property type="entry name" value="PhnX"/>
    <property type="match status" value="1"/>
</dbReference>
<evidence type="ECO:0000256" key="6">
    <source>
        <dbReference type="ARBA" id="ARBA00052005"/>
    </source>
</evidence>
<keyword evidence="11" id="KW-1185">Reference proteome</keyword>
<keyword evidence="2 9" id="KW-0479">Metal-binding</keyword>
<dbReference type="STRING" id="39029.BSR42_03900"/>
<dbReference type="PANTHER" id="PTHR43434">
    <property type="entry name" value="PHOSPHOGLYCOLATE PHOSPHATASE"/>
    <property type="match status" value="1"/>
</dbReference>
<dbReference type="GO" id="GO:0050194">
    <property type="term" value="F:phosphonoacetaldehyde hydrolase activity"/>
    <property type="evidence" value="ECO:0007669"/>
    <property type="project" value="UniProtKB-UniRule"/>
</dbReference>
<keyword evidence="5 9" id="KW-0704">Schiff base</keyword>
<dbReference type="InParanoid" id="A0A0J6WXJ1"/>
<comment type="caution">
    <text evidence="10">The sequence shown here is derived from an EMBL/GenBank/DDBJ whole genome shotgun (WGS) entry which is preliminary data.</text>
</comment>
<evidence type="ECO:0000256" key="2">
    <source>
        <dbReference type="ARBA" id="ARBA00022723"/>
    </source>
</evidence>
<evidence type="ECO:0000313" key="10">
    <source>
        <dbReference type="EMBL" id="KMO86948.1"/>
    </source>
</evidence>
<dbReference type="AlphaFoldDB" id="A0A0J6WXJ1"/>
<dbReference type="EMBL" id="LEKT01000012">
    <property type="protein sequence ID" value="KMO86948.1"/>
    <property type="molecule type" value="Genomic_DNA"/>
</dbReference>
<dbReference type="SFLD" id="SFLDS00003">
    <property type="entry name" value="Haloacid_Dehalogenase"/>
    <property type="match status" value="1"/>
</dbReference>
<sequence>MKWEGIILDWAGTTVDFGSMAPVTVFKDIFEKRGITVTNEEIRRPMGMLKWDHIQTMLKMPRIQQQWKNVFGTAPQNSDINDLYNDFTPMLLHMLDEGTKVKEHTIDTICELRRRGYQIGSTTGYTDIMMKPVCQSAAQQGYEPEFWITPDAVGGFGRPYPYMIFRNMEYFKWQQVSCILKVGDTVTDIWEGKHAGVKTAGIIIGSSVMGLSQDEYGNLTAEEKNMACEKARKVYEEAGTDYIFQDIRDVLCVAE</sequence>
<evidence type="ECO:0000256" key="9">
    <source>
        <dbReference type="HAMAP-Rule" id="MF_01375"/>
    </source>
</evidence>
<dbReference type="InterPro" id="IPR050155">
    <property type="entry name" value="HAD-like_hydrolase_sf"/>
</dbReference>
<feature type="active site" description="Schiff-base intermediate with substrate" evidence="9">
    <location>
        <position position="50"/>
    </location>
</feature>
<evidence type="ECO:0000256" key="3">
    <source>
        <dbReference type="ARBA" id="ARBA00022801"/>
    </source>
</evidence>
<feature type="binding site" evidence="9">
    <location>
        <position position="11"/>
    </location>
    <ligand>
        <name>Mg(2+)</name>
        <dbReference type="ChEBI" id="CHEBI:18420"/>
    </ligand>
</feature>
<evidence type="ECO:0000256" key="7">
    <source>
        <dbReference type="ARBA" id="ARBA00056573"/>
    </source>
</evidence>
<evidence type="ECO:0000313" key="11">
    <source>
        <dbReference type="Proteomes" id="UP000036503"/>
    </source>
</evidence>
<dbReference type="Gene3D" id="3.40.50.1000">
    <property type="entry name" value="HAD superfamily/HAD-like"/>
    <property type="match status" value="1"/>
</dbReference>
<dbReference type="Gene3D" id="1.10.150.240">
    <property type="entry name" value="Putative phosphatase, domain 2"/>
    <property type="match status" value="1"/>
</dbReference>
<keyword evidence="4 9" id="KW-0460">Magnesium</keyword>
<dbReference type="PANTHER" id="PTHR43434:SF19">
    <property type="entry name" value="PHOSPHONOACETALDEHYDE HYDROLASE"/>
    <property type="match status" value="1"/>
</dbReference>
<feature type="binding site" evidence="9">
    <location>
        <position position="184"/>
    </location>
    <ligand>
        <name>Mg(2+)</name>
        <dbReference type="ChEBI" id="CHEBI:18420"/>
    </ligand>
</feature>